<dbReference type="Gene3D" id="2.60.120.260">
    <property type="entry name" value="Galactose-binding domain-like"/>
    <property type="match status" value="1"/>
</dbReference>
<sequence>MPILSPQQVSVRPVAAAFPGLIGDITNLGTGEVIASGAPSWPPENAFDNIVSWASSWWSEQPASADTYIGWDWVTARPRIRRATCRRAWNQSNNSAWPATLALEISDNLATWIEIGRIEGLSRPPADSYDATPVVIDVAEPIPARAARLRMAALSGNVGYGTNIVEAEFIENLE</sequence>
<protein>
    <recommendedName>
        <fullName evidence="3">F5/8 type C domain-containing protein</fullName>
    </recommendedName>
</protein>
<dbReference type="SUPFAM" id="SSF49785">
    <property type="entry name" value="Galactose-binding domain-like"/>
    <property type="match status" value="1"/>
</dbReference>
<keyword evidence="2" id="KW-1185">Reference proteome</keyword>
<dbReference type="InterPro" id="IPR008979">
    <property type="entry name" value="Galactose-bd-like_sf"/>
</dbReference>
<organism evidence="1 2">
    <name type="scientific">Roseospirillum parvum</name>
    <dbReference type="NCBI Taxonomy" id="83401"/>
    <lineage>
        <taxon>Bacteria</taxon>
        <taxon>Pseudomonadati</taxon>
        <taxon>Pseudomonadota</taxon>
        <taxon>Alphaproteobacteria</taxon>
        <taxon>Rhodospirillales</taxon>
        <taxon>Rhodospirillaceae</taxon>
        <taxon>Roseospirillum</taxon>
    </lineage>
</organism>
<dbReference type="Proteomes" id="UP000217076">
    <property type="component" value="Unassembled WGS sequence"/>
</dbReference>
<accession>A0A1G8G1H3</accession>
<dbReference type="RefSeq" id="WP_092621928.1">
    <property type="nucleotide sequence ID" value="NZ_FNCV01000018.1"/>
</dbReference>
<name>A0A1G8G1H3_9PROT</name>
<dbReference type="EMBL" id="FNCV01000018">
    <property type="protein sequence ID" value="SDH88140.1"/>
    <property type="molecule type" value="Genomic_DNA"/>
</dbReference>
<evidence type="ECO:0000313" key="2">
    <source>
        <dbReference type="Proteomes" id="UP000217076"/>
    </source>
</evidence>
<dbReference type="STRING" id="83401.SAMN05421742_11810"/>
<gene>
    <name evidence="1" type="ORF">SAMN05421742_11810</name>
</gene>
<dbReference type="AlphaFoldDB" id="A0A1G8G1H3"/>
<reference evidence="2" key="1">
    <citation type="submission" date="2016-10" db="EMBL/GenBank/DDBJ databases">
        <authorList>
            <person name="Varghese N."/>
            <person name="Submissions S."/>
        </authorList>
    </citation>
    <scope>NUCLEOTIDE SEQUENCE [LARGE SCALE GENOMIC DNA]</scope>
    <source>
        <strain evidence="2">930I</strain>
    </source>
</reference>
<evidence type="ECO:0000313" key="1">
    <source>
        <dbReference type="EMBL" id="SDH88140.1"/>
    </source>
</evidence>
<evidence type="ECO:0008006" key="3">
    <source>
        <dbReference type="Google" id="ProtNLM"/>
    </source>
</evidence>
<proteinExistence type="predicted"/>